<keyword evidence="4" id="KW-1185">Reference proteome</keyword>
<feature type="transmembrane region" description="Helical" evidence="2">
    <location>
        <begin position="69"/>
        <end position="85"/>
    </location>
</feature>
<feature type="transmembrane region" description="Helical" evidence="2">
    <location>
        <begin position="336"/>
        <end position="357"/>
    </location>
</feature>
<dbReference type="EMBL" id="CP000507">
    <property type="protein sequence ID" value="ABL98478.1"/>
    <property type="molecule type" value="Genomic_DNA"/>
</dbReference>
<evidence type="ECO:0000256" key="1">
    <source>
        <dbReference type="SAM" id="MobiDB-lite"/>
    </source>
</evidence>
<dbReference type="eggNOG" id="COG3152">
    <property type="taxonomic scope" value="Bacteria"/>
</dbReference>
<dbReference type="HOGENOM" id="CLU_036810_0_0_6"/>
<feature type="region of interest" description="Disordered" evidence="1">
    <location>
        <begin position="280"/>
        <end position="310"/>
    </location>
</feature>
<dbReference type="Proteomes" id="UP000009175">
    <property type="component" value="Chromosome"/>
</dbReference>
<feature type="region of interest" description="Disordered" evidence="1">
    <location>
        <begin position="236"/>
        <end position="267"/>
    </location>
</feature>
<name>A1S272_SHEAM</name>
<keyword evidence="2" id="KW-0472">Membrane</keyword>
<sequence>MQPGSLFTTVGCDNGRRTGAIGLVTYTLPGILVLLFGSGHWLWLPGMLLAALFGLSLMRRCRDAHRPRGYLVAALVPLPLWLLVLSMAGNAALGLILFALGLGITLLVSVLPSRPVKDYVDGYWSADMPAPEPLTPRREPTLGGEAPDDAFDSAWDDSDEEETEALGPWHTASSADHDTARAHGQPIKPQPHARFRQDTVQDYSATEQDKTAALAVFGMSATREQHLVIEANHGINVASRHSHDEPDQTIDARHSRDADPHHQDTPIWQQFTQRRAVTGMGDDDIADDTPPSGNETYDSEPEPRPLRSWSDAFNGDGSLEVLMEAIYLHLKNWWRFYLSGAAAVLFGVAVVAMGMRLSSAPEEIGSSATGSQGDALQASTRLESGLELALDNEALILSWHANSRSNGIIWSLATAEGERHCASLLFNNGNRYRPMQVADEQGMRRARFSPLDTQSIVRDLALRGNVQLCGQGFSLKGSQAAIEGHQDFAVFLAP</sequence>
<organism evidence="3 4">
    <name type="scientific">Shewanella amazonensis (strain ATCC BAA-1098 / SB2B)</name>
    <dbReference type="NCBI Taxonomy" id="326297"/>
    <lineage>
        <taxon>Bacteria</taxon>
        <taxon>Pseudomonadati</taxon>
        <taxon>Pseudomonadota</taxon>
        <taxon>Gammaproteobacteria</taxon>
        <taxon>Alteromonadales</taxon>
        <taxon>Shewanellaceae</taxon>
        <taxon>Shewanella</taxon>
    </lineage>
</organism>
<dbReference type="AlphaFoldDB" id="A1S272"/>
<accession>A1S272</accession>
<keyword evidence="2" id="KW-0812">Transmembrane</keyword>
<feature type="transmembrane region" description="Helical" evidence="2">
    <location>
        <begin position="31"/>
        <end position="57"/>
    </location>
</feature>
<evidence type="ECO:0000313" key="4">
    <source>
        <dbReference type="Proteomes" id="UP000009175"/>
    </source>
</evidence>
<dbReference type="RefSeq" id="WP_011758388.1">
    <property type="nucleotide sequence ID" value="NC_008700.1"/>
</dbReference>
<evidence type="ECO:0008006" key="5">
    <source>
        <dbReference type="Google" id="ProtNLM"/>
    </source>
</evidence>
<dbReference type="KEGG" id="saz:Sama_0267"/>
<feature type="region of interest" description="Disordered" evidence="1">
    <location>
        <begin position="130"/>
        <end position="206"/>
    </location>
</feature>
<feature type="compositionally biased region" description="Acidic residues" evidence="1">
    <location>
        <begin position="146"/>
        <end position="164"/>
    </location>
</feature>
<evidence type="ECO:0000313" key="3">
    <source>
        <dbReference type="EMBL" id="ABL98478.1"/>
    </source>
</evidence>
<feature type="compositionally biased region" description="Basic and acidic residues" evidence="1">
    <location>
        <begin position="241"/>
        <end position="264"/>
    </location>
</feature>
<dbReference type="OrthoDB" id="6396106at2"/>
<evidence type="ECO:0000256" key="2">
    <source>
        <dbReference type="SAM" id="Phobius"/>
    </source>
</evidence>
<proteinExistence type="predicted"/>
<feature type="transmembrane region" description="Helical" evidence="2">
    <location>
        <begin position="91"/>
        <end position="111"/>
    </location>
</feature>
<reference evidence="3 4" key="1">
    <citation type="submission" date="2006-12" db="EMBL/GenBank/DDBJ databases">
        <title>Complete sequence of Shewanella amazonensis SB2B.</title>
        <authorList>
            <consortium name="US DOE Joint Genome Institute"/>
            <person name="Copeland A."/>
            <person name="Lucas S."/>
            <person name="Lapidus A."/>
            <person name="Barry K."/>
            <person name="Detter J.C."/>
            <person name="Glavina del Rio T."/>
            <person name="Hammon N."/>
            <person name="Israni S."/>
            <person name="Dalin E."/>
            <person name="Tice H."/>
            <person name="Pitluck S."/>
            <person name="Munk A.C."/>
            <person name="Brettin T."/>
            <person name="Bruce D."/>
            <person name="Han C."/>
            <person name="Tapia R."/>
            <person name="Gilna P."/>
            <person name="Schmutz J."/>
            <person name="Larimer F."/>
            <person name="Land M."/>
            <person name="Hauser L."/>
            <person name="Kyrpides N."/>
            <person name="Mikhailova N."/>
            <person name="Fredrickson J."/>
            <person name="Richardson P."/>
        </authorList>
    </citation>
    <scope>NUCLEOTIDE SEQUENCE [LARGE SCALE GENOMIC DNA]</scope>
    <source>
        <strain evidence="4">ATCC BAA-1098 / SB2B</strain>
    </source>
</reference>
<gene>
    <name evidence="3" type="ordered locus">Sama_0267</name>
</gene>
<dbReference type="STRING" id="326297.Sama_0267"/>
<keyword evidence="2" id="KW-1133">Transmembrane helix</keyword>
<protein>
    <recommendedName>
        <fullName evidence="5">DUF805 domain-containing protein</fullName>
    </recommendedName>
</protein>